<comment type="caution">
    <text evidence="2">The sequence shown here is derived from an EMBL/GenBank/DDBJ whole genome shotgun (WGS) entry which is preliminary data.</text>
</comment>
<evidence type="ECO:0000313" key="3">
    <source>
        <dbReference type="Proteomes" id="UP001152747"/>
    </source>
</evidence>
<feature type="transmembrane region" description="Helical" evidence="1">
    <location>
        <begin position="93"/>
        <end position="110"/>
    </location>
</feature>
<reference evidence="2" key="1">
    <citation type="submission" date="2022-11" db="EMBL/GenBank/DDBJ databases">
        <authorList>
            <person name="Kikuchi T."/>
        </authorList>
    </citation>
    <scope>NUCLEOTIDE SEQUENCE</scope>
    <source>
        <strain evidence="2">PS1010</strain>
    </source>
</reference>
<dbReference type="AlphaFoldDB" id="A0A9P1IYS8"/>
<evidence type="ECO:0000313" key="2">
    <source>
        <dbReference type="EMBL" id="CAI5451888.1"/>
    </source>
</evidence>
<dbReference type="EMBL" id="CANHGI010000005">
    <property type="protein sequence ID" value="CAI5451888.1"/>
    <property type="molecule type" value="Genomic_DNA"/>
</dbReference>
<proteinExistence type="predicted"/>
<sequence>MIVKERTKQIKSSFRCSYKNRIKALLHIFYLKRWLNSLLSSFFSSQLFLDFLKISKPAPVIRIVDPISANYASFLLRKMGQHFARFLPKENNFLPILLACFILLIVGMPMRGDECSSNSDCPEGERCFWMAGEYKGYCVLKKT</sequence>
<keyword evidence="3" id="KW-1185">Reference proteome</keyword>
<evidence type="ECO:0000256" key="1">
    <source>
        <dbReference type="SAM" id="Phobius"/>
    </source>
</evidence>
<keyword evidence="1" id="KW-0812">Transmembrane</keyword>
<gene>
    <name evidence="2" type="ORF">CAMP_LOCUS14525</name>
</gene>
<accession>A0A9P1IYS8</accession>
<keyword evidence="1" id="KW-1133">Transmembrane helix</keyword>
<keyword evidence="1" id="KW-0472">Membrane</keyword>
<organism evidence="2 3">
    <name type="scientific">Caenorhabditis angaria</name>
    <dbReference type="NCBI Taxonomy" id="860376"/>
    <lineage>
        <taxon>Eukaryota</taxon>
        <taxon>Metazoa</taxon>
        <taxon>Ecdysozoa</taxon>
        <taxon>Nematoda</taxon>
        <taxon>Chromadorea</taxon>
        <taxon>Rhabditida</taxon>
        <taxon>Rhabditina</taxon>
        <taxon>Rhabditomorpha</taxon>
        <taxon>Rhabditoidea</taxon>
        <taxon>Rhabditidae</taxon>
        <taxon>Peloderinae</taxon>
        <taxon>Caenorhabditis</taxon>
    </lineage>
</organism>
<name>A0A9P1IYS8_9PELO</name>
<protein>
    <submittedName>
        <fullName evidence="2">Uncharacterized protein</fullName>
    </submittedName>
</protein>
<dbReference type="Proteomes" id="UP001152747">
    <property type="component" value="Unassembled WGS sequence"/>
</dbReference>